<proteinExistence type="predicted"/>
<feature type="transmembrane region" description="Helical" evidence="1">
    <location>
        <begin position="241"/>
        <end position="260"/>
    </location>
</feature>
<evidence type="ECO:0000256" key="1">
    <source>
        <dbReference type="SAM" id="Phobius"/>
    </source>
</evidence>
<accession>A0A077ZNQ1</accession>
<keyword evidence="1" id="KW-1133">Transmembrane helix</keyword>
<dbReference type="EMBL" id="CCKQ01000471">
    <property type="protein sequence ID" value="CDW71548.1"/>
    <property type="molecule type" value="Genomic_DNA"/>
</dbReference>
<evidence type="ECO:0000313" key="2">
    <source>
        <dbReference type="EMBL" id="CDW71548.1"/>
    </source>
</evidence>
<dbReference type="AlphaFoldDB" id="A0A077ZNQ1"/>
<name>A0A077ZNQ1_STYLE</name>
<feature type="transmembrane region" description="Helical" evidence="1">
    <location>
        <begin position="322"/>
        <end position="344"/>
    </location>
</feature>
<sequence length="366" mass="43254">MFFYLGPVAIAIICLIDSQVLVKNMGFWYNRNLFSVFIFQQINIRDVPIEQMFFYNIQVVIRSLIIAIRYGYFHDEGYSQMSRCMFKKTKLEDHLIMTSWIFSKLSSIDQEIEATVWRNRVDEENFKCYFMENIEITNPELQERLVNVDHYKGRHLNIKIMRKYVKQHEKLRRQKSLLEANFPAHMNEEVQNSKNIENGSSISMAHQVNSSQKIESDSESIHYGVIMHSNWDEILYSSVEFVGSLTLIYQNYLFVFIGLIDFKRRKLMINAIGAMAEPIKQFSPKQYRYLPTVNLLCLKSLNTWVDLRICSLDIGKRYLTRIFLYSSIYLGFYLFFAIVLLLSYTCNALDWFQCESVVSKAFKYAA</sequence>
<dbReference type="Proteomes" id="UP000039865">
    <property type="component" value="Unassembled WGS sequence"/>
</dbReference>
<keyword evidence="1" id="KW-0472">Membrane</keyword>
<gene>
    <name evidence="2" type="primary">Contig11834.g12651</name>
    <name evidence="2" type="ORF">STYLEM_494</name>
</gene>
<protein>
    <submittedName>
        <fullName evidence="2">Uncharacterized protein</fullName>
    </submittedName>
</protein>
<organism evidence="2 3">
    <name type="scientific">Stylonychia lemnae</name>
    <name type="common">Ciliate</name>
    <dbReference type="NCBI Taxonomy" id="5949"/>
    <lineage>
        <taxon>Eukaryota</taxon>
        <taxon>Sar</taxon>
        <taxon>Alveolata</taxon>
        <taxon>Ciliophora</taxon>
        <taxon>Intramacronucleata</taxon>
        <taxon>Spirotrichea</taxon>
        <taxon>Stichotrichia</taxon>
        <taxon>Sporadotrichida</taxon>
        <taxon>Oxytrichidae</taxon>
        <taxon>Stylonychinae</taxon>
        <taxon>Stylonychia</taxon>
    </lineage>
</organism>
<dbReference type="InParanoid" id="A0A077ZNQ1"/>
<keyword evidence="1" id="KW-0812">Transmembrane</keyword>
<keyword evidence="3" id="KW-1185">Reference proteome</keyword>
<dbReference type="OrthoDB" id="312646at2759"/>
<reference evidence="2 3" key="1">
    <citation type="submission" date="2014-06" db="EMBL/GenBank/DDBJ databases">
        <authorList>
            <person name="Swart Estienne"/>
        </authorList>
    </citation>
    <scope>NUCLEOTIDE SEQUENCE [LARGE SCALE GENOMIC DNA]</scope>
    <source>
        <strain evidence="2 3">130c</strain>
    </source>
</reference>
<evidence type="ECO:0000313" key="3">
    <source>
        <dbReference type="Proteomes" id="UP000039865"/>
    </source>
</evidence>